<organism evidence="2 3">
    <name type="scientific">Phytohabitans flavus</name>
    <dbReference type="NCBI Taxonomy" id="1076124"/>
    <lineage>
        <taxon>Bacteria</taxon>
        <taxon>Bacillati</taxon>
        <taxon>Actinomycetota</taxon>
        <taxon>Actinomycetes</taxon>
        <taxon>Micromonosporales</taxon>
        <taxon>Micromonosporaceae</taxon>
    </lineage>
</organism>
<sequence>MHAAQLVADHVLPERVERDRAVRHPVEPAVEATGHAGGYGIEVVDARVHPHVGGIAVRAGQRDKPERVASGDAQWPDRDDAAAVGRHRVADCGVVAGAQPQQRYGHRPGAAAVLGDEAGRGEAAGVADGERHRGRLAAGHPVRVGDPLDGQPGAPRRVRERVAGRDRRRAAQQRQLRVAEPEAGGEQHGRAGEQPGAAGVRRIGYP</sequence>
<dbReference type="AlphaFoldDB" id="A0A6F8XX63"/>
<evidence type="ECO:0000256" key="1">
    <source>
        <dbReference type="SAM" id="MobiDB-lite"/>
    </source>
</evidence>
<evidence type="ECO:0000313" key="2">
    <source>
        <dbReference type="EMBL" id="BCB78389.1"/>
    </source>
</evidence>
<keyword evidence="3" id="KW-1185">Reference proteome</keyword>
<feature type="region of interest" description="Disordered" evidence="1">
    <location>
        <begin position="136"/>
        <end position="206"/>
    </location>
</feature>
<protein>
    <submittedName>
        <fullName evidence="2">Uncharacterized protein</fullName>
    </submittedName>
</protein>
<accession>A0A6F8XX63</accession>
<evidence type="ECO:0000313" key="3">
    <source>
        <dbReference type="Proteomes" id="UP000502508"/>
    </source>
</evidence>
<gene>
    <name evidence="2" type="ORF">Pflav_047990</name>
</gene>
<dbReference type="Proteomes" id="UP000502508">
    <property type="component" value="Chromosome"/>
</dbReference>
<feature type="compositionally biased region" description="Basic and acidic residues" evidence="1">
    <location>
        <begin position="177"/>
        <end position="191"/>
    </location>
</feature>
<dbReference type="EMBL" id="AP022870">
    <property type="protein sequence ID" value="BCB78389.1"/>
    <property type="molecule type" value="Genomic_DNA"/>
</dbReference>
<dbReference type="KEGG" id="pfla:Pflav_047990"/>
<proteinExistence type="predicted"/>
<reference evidence="2 3" key="1">
    <citation type="submission" date="2020-03" db="EMBL/GenBank/DDBJ databases">
        <title>Whole genome shotgun sequence of Phytohabitans flavus NBRC 107702.</title>
        <authorList>
            <person name="Komaki H."/>
            <person name="Tamura T."/>
        </authorList>
    </citation>
    <scope>NUCLEOTIDE SEQUENCE [LARGE SCALE GENOMIC DNA]</scope>
    <source>
        <strain evidence="2 3">NBRC 107702</strain>
    </source>
</reference>
<reference evidence="2 3" key="2">
    <citation type="submission" date="2020-03" db="EMBL/GenBank/DDBJ databases">
        <authorList>
            <person name="Ichikawa N."/>
            <person name="Kimura A."/>
            <person name="Kitahashi Y."/>
            <person name="Uohara A."/>
        </authorList>
    </citation>
    <scope>NUCLEOTIDE SEQUENCE [LARGE SCALE GENOMIC DNA]</scope>
    <source>
        <strain evidence="2 3">NBRC 107702</strain>
    </source>
</reference>
<name>A0A6F8XX63_9ACTN</name>